<dbReference type="EC" id="3.6.1.23" evidence="4"/>
<dbReference type="InterPro" id="IPR029054">
    <property type="entry name" value="dUTPase-like"/>
</dbReference>
<dbReference type="AlphaFoldDB" id="A0A9P8CWK3"/>
<protein>
    <recommendedName>
        <fullName evidence="4">dUTP diphosphatase</fullName>
        <ecNumber evidence="4">3.6.1.23</ecNumber>
    </recommendedName>
</protein>
<evidence type="ECO:0000256" key="6">
    <source>
        <dbReference type="SAM" id="MobiDB-lite"/>
    </source>
</evidence>
<dbReference type="Proteomes" id="UP000717515">
    <property type="component" value="Unassembled WGS sequence"/>
</dbReference>
<accession>A0A9P8CWK3</accession>
<dbReference type="InterPro" id="IPR036157">
    <property type="entry name" value="dUTPase-like_sf"/>
</dbReference>
<evidence type="ECO:0000256" key="3">
    <source>
        <dbReference type="ARBA" id="ARBA00011233"/>
    </source>
</evidence>
<dbReference type="GO" id="GO:0000287">
    <property type="term" value="F:magnesium ion binding"/>
    <property type="evidence" value="ECO:0007669"/>
    <property type="project" value="InterPro"/>
</dbReference>
<comment type="similarity">
    <text evidence="2">Belongs to the dUTPase family.</text>
</comment>
<evidence type="ECO:0000259" key="7">
    <source>
        <dbReference type="Pfam" id="PF00692"/>
    </source>
</evidence>
<feature type="region of interest" description="Disordered" evidence="6">
    <location>
        <begin position="1"/>
        <end position="28"/>
    </location>
</feature>
<dbReference type="GO" id="GO:0004170">
    <property type="term" value="F:dUTP diphosphatase activity"/>
    <property type="evidence" value="ECO:0007669"/>
    <property type="project" value="UniProtKB-EC"/>
</dbReference>
<reference evidence="8" key="1">
    <citation type="submission" date="2021-07" db="EMBL/GenBank/DDBJ databases">
        <title>Draft genome of Mortierella alpina, strain LL118, isolated from an aspen leaf litter sample.</title>
        <authorList>
            <person name="Yang S."/>
            <person name="Vinatzer B.A."/>
        </authorList>
    </citation>
    <scope>NUCLEOTIDE SEQUENCE</scope>
    <source>
        <strain evidence="8">LL118</strain>
    </source>
</reference>
<gene>
    <name evidence="8" type="ORF">KVV02_003945</name>
</gene>
<evidence type="ECO:0000313" key="9">
    <source>
        <dbReference type="Proteomes" id="UP000717515"/>
    </source>
</evidence>
<dbReference type="GO" id="GO:0006226">
    <property type="term" value="P:dUMP biosynthetic process"/>
    <property type="evidence" value="ECO:0007669"/>
    <property type="project" value="InterPro"/>
</dbReference>
<dbReference type="GO" id="GO:0046081">
    <property type="term" value="P:dUTP catabolic process"/>
    <property type="evidence" value="ECO:0007669"/>
    <property type="project" value="InterPro"/>
</dbReference>
<dbReference type="PANTHER" id="PTHR11241">
    <property type="entry name" value="DEOXYURIDINE 5'-TRIPHOSPHATE NUCLEOTIDOHYDROLASE"/>
    <property type="match status" value="1"/>
</dbReference>
<evidence type="ECO:0000313" key="8">
    <source>
        <dbReference type="EMBL" id="KAG9321276.1"/>
    </source>
</evidence>
<organism evidence="8 9">
    <name type="scientific">Mortierella alpina</name>
    <name type="common">Oleaginous fungus</name>
    <name type="synonym">Mortierella renispora</name>
    <dbReference type="NCBI Taxonomy" id="64518"/>
    <lineage>
        <taxon>Eukaryota</taxon>
        <taxon>Fungi</taxon>
        <taxon>Fungi incertae sedis</taxon>
        <taxon>Mucoromycota</taxon>
        <taxon>Mortierellomycotina</taxon>
        <taxon>Mortierellomycetes</taxon>
        <taxon>Mortierellales</taxon>
        <taxon>Mortierellaceae</taxon>
        <taxon>Mortierella</taxon>
    </lineage>
</organism>
<evidence type="ECO:0000256" key="1">
    <source>
        <dbReference type="ARBA" id="ARBA00005142"/>
    </source>
</evidence>
<feature type="domain" description="dUTPase-like" evidence="7">
    <location>
        <begin position="35"/>
        <end position="90"/>
    </location>
</feature>
<feature type="compositionally biased region" description="Basic and acidic residues" evidence="6">
    <location>
        <begin position="1"/>
        <end position="21"/>
    </location>
</feature>
<name>A0A9P8CWK3_MORAP</name>
<keyword evidence="5" id="KW-0546">Nucleotide metabolism</keyword>
<evidence type="ECO:0000256" key="4">
    <source>
        <dbReference type="ARBA" id="ARBA00012379"/>
    </source>
</evidence>
<dbReference type="PANTHER" id="PTHR11241:SF0">
    <property type="entry name" value="DEOXYURIDINE 5'-TRIPHOSPHATE NUCLEOTIDOHYDROLASE"/>
    <property type="match status" value="1"/>
</dbReference>
<sequence>MSPSNTEKRALETEALPESKRTNTNNTPMFGNLLGPLGIVLFNFGKNDFVIEEGDRIAQLVLEKIHMCDALEVEDLDSTERGSGGFGSTGVKLA</sequence>
<evidence type="ECO:0000256" key="5">
    <source>
        <dbReference type="ARBA" id="ARBA00023080"/>
    </source>
</evidence>
<proteinExistence type="inferred from homology"/>
<comment type="caution">
    <text evidence="8">The sequence shown here is derived from an EMBL/GenBank/DDBJ whole genome shotgun (WGS) entry which is preliminary data.</text>
</comment>
<dbReference type="Pfam" id="PF00692">
    <property type="entry name" value="dUTPase"/>
    <property type="match status" value="1"/>
</dbReference>
<dbReference type="Gene3D" id="2.70.40.10">
    <property type="match status" value="1"/>
</dbReference>
<comment type="subunit">
    <text evidence="3">Homotrimer.</text>
</comment>
<dbReference type="SUPFAM" id="SSF51283">
    <property type="entry name" value="dUTPase-like"/>
    <property type="match status" value="1"/>
</dbReference>
<dbReference type="EMBL" id="JAIFTL010000216">
    <property type="protein sequence ID" value="KAG9321276.1"/>
    <property type="molecule type" value="Genomic_DNA"/>
</dbReference>
<evidence type="ECO:0000256" key="2">
    <source>
        <dbReference type="ARBA" id="ARBA00006581"/>
    </source>
</evidence>
<dbReference type="InterPro" id="IPR008181">
    <property type="entry name" value="dUTPase"/>
</dbReference>
<comment type="pathway">
    <text evidence="1">Pyrimidine metabolism; dUMP biosynthesis; dUMP from dCTP (dUTP route): step 2/2.</text>
</comment>